<name>A0A0B7B7S1_9EUPU</name>
<evidence type="ECO:0000256" key="1">
    <source>
        <dbReference type="PROSITE-ProRule" id="PRU00191"/>
    </source>
</evidence>
<dbReference type="AlphaFoldDB" id="A0A0B7B7S1"/>
<gene>
    <name evidence="4" type="primary">ORF164879</name>
</gene>
<evidence type="ECO:0000256" key="2">
    <source>
        <dbReference type="SAM" id="MobiDB-lite"/>
    </source>
</evidence>
<sequence>MLQQIEKLSAESAERLNYLNANDTSKPKNIIPVLPERRSMESINKITTSTQMDKDDIPHSLLKREKSSRSEIKEAAVNWFRETQIDNVTVPNQNRFAEWFHGLISRSEAERLLKYRTVGCYLIRVSERLFGYTLSFKAETRCRHYMIDQLKNGKFIIIGEPKVHRSLHDMILYHRKVKISNWDHLLTLSCGQDQNEYDYADLVEDNYFETNNLHTASIPEGSSLQKQHNKSSLPSITFKQDNVKQPPVPHSTKRPLPKLPEETYLKLLNEQDQVRRSSSPSGLRANEKECH</sequence>
<dbReference type="SMART" id="SM00252">
    <property type="entry name" value="SH2"/>
    <property type="match status" value="1"/>
</dbReference>
<dbReference type="EMBL" id="HACG01041496">
    <property type="protein sequence ID" value="CEK88361.1"/>
    <property type="molecule type" value="Transcribed_RNA"/>
</dbReference>
<dbReference type="Gene3D" id="3.30.505.10">
    <property type="entry name" value="SH2 domain"/>
    <property type="match status" value="1"/>
</dbReference>
<keyword evidence="1" id="KW-0727">SH2 domain</keyword>
<feature type="region of interest" description="Disordered" evidence="2">
    <location>
        <begin position="237"/>
        <end position="291"/>
    </location>
</feature>
<dbReference type="SUPFAM" id="SSF55550">
    <property type="entry name" value="SH2 domain"/>
    <property type="match status" value="1"/>
</dbReference>
<proteinExistence type="predicted"/>
<evidence type="ECO:0000259" key="3">
    <source>
        <dbReference type="PROSITE" id="PS50001"/>
    </source>
</evidence>
<accession>A0A0B7B7S1</accession>
<evidence type="ECO:0000313" key="4">
    <source>
        <dbReference type="EMBL" id="CEK88361.1"/>
    </source>
</evidence>
<dbReference type="InterPro" id="IPR036860">
    <property type="entry name" value="SH2_dom_sf"/>
</dbReference>
<dbReference type="Pfam" id="PF00017">
    <property type="entry name" value="SH2"/>
    <property type="match status" value="1"/>
</dbReference>
<protein>
    <recommendedName>
        <fullName evidence="3">SH2 domain-containing protein</fullName>
    </recommendedName>
</protein>
<organism evidence="4">
    <name type="scientific">Arion vulgaris</name>
    <dbReference type="NCBI Taxonomy" id="1028688"/>
    <lineage>
        <taxon>Eukaryota</taxon>
        <taxon>Metazoa</taxon>
        <taxon>Spiralia</taxon>
        <taxon>Lophotrochozoa</taxon>
        <taxon>Mollusca</taxon>
        <taxon>Gastropoda</taxon>
        <taxon>Heterobranchia</taxon>
        <taxon>Euthyneura</taxon>
        <taxon>Panpulmonata</taxon>
        <taxon>Eupulmonata</taxon>
        <taxon>Stylommatophora</taxon>
        <taxon>Helicina</taxon>
        <taxon>Arionoidea</taxon>
        <taxon>Arionidae</taxon>
        <taxon>Arion</taxon>
    </lineage>
</organism>
<dbReference type="PANTHER" id="PTHR14388:SF22">
    <property type="entry name" value="SH2 DOMAIN-CONTAINING PROTEIN"/>
    <property type="match status" value="1"/>
</dbReference>
<dbReference type="PROSITE" id="PS50001">
    <property type="entry name" value="SH2"/>
    <property type="match status" value="1"/>
</dbReference>
<dbReference type="GO" id="GO:0005737">
    <property type="term" value="C:cytoplasm"/>
    <property type="evidence" value="ECO:0007669"/>
    <property type="project" value="TreeGrafter"/>
</dbReference>
<dbReference type="PANTHER" id="PTHR14388">
    <property type="entry name" value="T CELL-SPECIFIC ADAPTER PROTEIN TSAD"/>
    <property type="match status" value="1"/>
</dbReference>
<dbReference type="PRINTS" id="PR00401">
    <property type="entry name" value="SH2DOMAIN"/>
</dbReference>
<feature type="domain" description="SH2" evidence="3">
    <location>
        <begin position="99"/>
        <end position="190"/>
    </location>
</feature>
<reference evidence="4" key="1">
    <citation type="submission" date="2014-12" db="EMBL/GenBank/DDBJ databases">
        <title>Insight into the proteome of Arion vulgaris.</title>
        <authorList>
            <person name="Aradska J."/>
            <person name="Bulat T."/>
            <person name="Smidak R."/>
            <person name="Sarate P."/>
            <person name="Gangsoo J."/>
            <person name="Sialana F."/>
            <person name="Bilban M."/>
            <person name="Lubec G."/>
        </authorList>
    </citation>
    <scope>NUCLEOTIDE SEQUENCE</scope>
    <source>
        <tissue evidence="4">Skin</tissue>
    </source>
</reference>
<dbReference type="InterPro" id="IPR000980">
    <property type="entry name" value="SH2"/>
</dbReference>